<evidence type="ECO:0000259" key="1">
    <source>
        <dbReference type="PROSITE" id="PS50965"/>
    </source>
</evidence>
<dbReference type="EMBL" id="SDQG01000002">
    <property type="protein sequence ID" value="TDM17249.1"/>
    <property type="molecule type" value="Genomic_DNA"/>
</dbReference>
<evidence type="ECO:0000313" key="2">
    <source>
        <dbReference type="EMBL" id="TDM17249.1"/>
    </source>
</evidence>
<name>A0A4R6C5I1_9STAP</name>
<comment type="caution">
    <text evidence="2">The sequence shown here is derived from an EMBL/GenBank/DDBJ whole genome shotgun (WGS) entry which is preliminary data.</text>
</comment>
<dbReference type="RefSeq" id="WP_133419408.1">
    <property type="nucleotide sequence ID" value="NZ_SDGR01000003.1"/>
</dbReference>
<sequence length="303" mass="35964">MIKKIHIPSTVQSYLYELENRIHMELNDYYKFIKYKKGFEGELKFFEMIEQLEGEYIIIWDINIVKPVRVQYDFVILTANNILHFDIKNYSGNYRYQNNRLISDQGKTDKDIFIQLDNVDSYLKQLIAKYEMPQKLISKIIFINEDFNLTGFNGKDCLMFSHELEPVFNYLKTCKGITQQMINFADVFIQMHDNEGADNRIHYYKLEDLKLGLRCPKCRKIEMSRVAEKQYLQCSCGYRMSNQDAILNAFELLTILGKKKVQRKDIARLTNIPARTVSRHANKLFIKSSNNRGTYYRKNDLEI</sequence>
<dbReference type="PROSITE" id="PS50965">
    <property type="entry name" value="NERD"/>
    <property type="match status" value="1"/>
</dbReference>
<dbReference type="Proteomes" id="UP000294865">
    <property type="component" value="Unassembled WGS sequence"/>
</dbReference>
<gene>
    <name evidence="2" type="ORF">ETI04_04955</name>
</gene>
<proteinExistence type="predicted"/>
<dbReference type="AlphaFoldDB" id="A0A4R6C5I1"/>
<organism evidence="2 3">
    <name type="scientific">Macrococcoides canis</name>
    <dbReference type="NCBI Taxonomy" id="1855823"/>
    <lineage>
        <taxon>Bacteria</taxon>
        <taxon>Bacillati</taxon>
        <taxon>Bacillota</taxon>
        <taxon>Bacilli</taxon>
        <taxon>Bacillales</taxon>
        <taxon>Staphylococcaceae</taxon>
        <taxon>Macrococcoides</taxon>
    </lineage>
</organism>
<reference evidence="2 3" key="1">
    <citation type="submission" date="2019-01" db="EMBL/GenBank/DDBJ databases">
        <title>Draft genome sequences of Macrococcus caseolyticus, Macrococcus canis, Macrococcus bohemicus and Macrococcus goetzii.</title>
        <authorList>
            <person name="Mazhar S."/>
            <person name="Altermann E."/>
            <person name="Hill C."/>
            <person name="Mcauliffe O."/>
        </authorList>
    </citation>
    <scope>NUCLEOTIDE SEQUENCE [LARGE SCALE GENOMIC DNA]</scope>
    <source>
        <strain evidence="2 3">DPC7162</strain>
    </source>
</reference>
<feature type="domain" description="NERD" evidence="1">
    <location>
        <begin position="37"/>
        <end position="149"/>
    </location>
</feature>
<evidence type="ECO:0000313" key="3">
    <source>
        <dbReference type="Proteomes" id="UP000294865"/>
    </source>
</evidence>
<accession>A0A4R6C5I1</accession>
<protein>
    <submittedName>
        <fullName evidence="2">NERD domain-containing protein</fullName>
    </submittedName>
</protein>
<dbReference type="InterPro" id="IPR011528">
    <property type="entry name" value="NERD"/>
</dbReference>
<dbReference type="Pfam" id="PF08378">
    <property type="entry name" value="NERD"/>
    <property type="match status" value="1"/>
</dbReference>